<dbReference type="KEGG" id="daer:H9K75_13320"/>
<dbReference type="SUPFAM" id="SSF52540">
    <property type="entry name" value="P-loop containing nucleoside triphosphate hydrolases"/>
    <property type="match status" value="1"/>
</dbReference>
<dbReference type="InterPro" id="IPR000212">
    <property type="entry name" value="DNA_helicase_UvrD/REP"/>
</dbReference>
<dbReference type="Gene3D" id="3.40.50.300">
    <property type="entry name" value="P-loop containing nucleotide triphosphate hydrolases"/>
    <property type="match status" value="2"/>
</dbReference>
<dbReference type="InterPro" id="IPR027417">
    <property type="entry name" value="P-loop_NTPase"/>
</dbReference>
<sequence>MDATYDLARHLHDGETVAGLRNWPFDAQIVLVDEMHDLNYAMFRVLAEILNTSQSFFCGMGDVDQVVHESTGADAVFMGSAIEEHTARSIQRYPLTHSYRFGKSLASKAGRLAAKRYSSHAGHDTQIALQRFSTPEECAALAVEAALQWKRERRNMSEFAILLRHPVQSVLIENLLIENELAFAMSGFESYLKRPEILFIRGLMAVATDDMQSLTHADTREQVLTALHFFSGTQIEVANRPNESQATLLADAISAVRNNAMFLTTFFTNQVLRTAEPHLKKRLIAAQRLAATQSGPTFLRDFLAALDIHAIISDVYVSRDRRSEALSNIEGLQLAAGRFDSAFAYFHFLNELEQKQRDFKDSKRLHIASIVSVKGLEFAHVLVPHLTQGEFPAGNGTSTEERNLLYVAITRAKRQLTLLAHAERPSAFVERMGYRRAGTTPDAAIET</sequence>
<reference evidence="6 7" key="1">
    <citation type="submission" date="2020-08" db="EMBL/GenBank/DDBJ databases">
        <title>Genome sequence of Diaphorobacter aerolatus KACC 16536T.</title>
        <authorList>
            <person name="Hyun D.-W."/>
            <person name="Bae J.-W."/>
        </authorList>
    </citation>
    <scope>NUCLEOTIDE SEQUENCE [LARGE SCALE GENOMIC DNA]</scope>
    <source>
        <strain evidence="6 7">KACC 16536</strain>
    </source>
</reference>
<evidence type="ECO:0000313" key="7">
    <source>
        <dbReference type="Proteomes" id="UP000516028"/>
    </source>
</evidence>
<dbReference type="RefSeq" id="WP_187723044.1">
    <property type="nucleotide sequence ID" value="NZ_CP060783.1"/>
</dbReference>
<keyword evidence="4" id="KW-0067">ATP-binding</keyword>
<dbReference type="InterPro" id="IPR014017">
    <property type="entry name" value="DNA_helicase_UvrD-like_C"/>
</dbReference>
<dbReference type="Gene3D" id="1.10.486.10">
    <property type="entry name" value="PCRA, domain 4"/>
    <property type="match status" value="1"/>
</dbReference>
<name>A0A7H0GGB5_9BURK</name>
<dbReference type="GO" id="GO:0043138">
    <property type="term" value="F:3'-5' DNA helicase activity"/>
    <property type="evidence" value="ECO:0007669"/>
    <property type="project" value="TreeGrafter"/>
</dbReference>
<dbReference type="GO" id="GO:0005524">
    <property type="term" value="F:ATP binding"/>
    <property type="evidence" value="ECO:0007669"/>
    <property type="project" value="UniProtKB-KW"/>
</dbReference>
<keyword evidence="2" id="KW-0378">Hydrolase</keyword>
<protein>
    <submittedName>
        <fullName evidence="6">ATP-dependent helicase</fullName>
    </submittedName>
</protein>
<dbReference type="GO" id="GO:0005829">
    <property type="term" value="C:cytosol"/>
    <property type="evidence" value="ECO:0007669"/>
    <property type="project" value="TreeGrafter"/>
</dbReference>
<dbReference type="Pfam" id="PF13361">
    <property type="entry name" value="UvrD_C"/>
    <property type="match status" value="1"/>
</dbReference>
<dbReference type="EMBL" id="CP060783">
    <property type="protein sequence ID" value="QNP47331.1"/>
    <property type="molecule type" value="Genomic_DNA"/>
</dbReference>
<keyword evidence="7" id="KW-1185">Reference proteome</keyword>
<dbReference type="PROSITE" id="PS51217">
    <property type="entry name" value="UVRD_HELICASE_CTER"/>
    <property type="match status" value="1"/>
</dbReference>
<gene>
    <name evidence="6" type="ORF">H9K75_13320</name>
</gene>
<dbReference type="GO" id="GO:0000725">
    <property type="term" value="P:recombinational repair"/>
    <property type="evidence" value="ECO:0007669"/>
    <property type="project" value="TreeGrafter"/>
</dbReference>
<evidence type="ECO:0000313" key="6">
    <source>
        <dbReference type="EMBL" id="QNP47331.1"/>
    </source>
</evidence>
<evidence type="ECO:0000256" key="3">
    <source>
        <dbReference type="ARBA" id="ARBA00022806"/>
    </source>
</evidence>
<dbReference type="GO" id="GO:0003677">
    <property type="term" value="F:DNA binding"/>
    <property type="evidence" value="ECO:0007669"/>
    <property type="project" value="InterPro"/>
</dbReference>
<dbReference type="GO" id="GO:0016787">
    <property type="term" value="F:hydrolase activity"/>
    <property type="evidence" value="ECO:0007669"/>
    <property type="project" value="UniProtKB-KW"/>
</dbReference>
<feature type="domain" description="UvrD-like helicase C-terminal" evidence="5">
    <location>
        <begin position="96"/>
        <end position="375"/>
    </location>
</feature>
<evidence type="ECO:0000259" key="5">
    <source>
        <dbReference type="PROSITE" id="PS51217"/>
    </source>
</evidence>
<dbReference type="Proteomes" id="UP000516028">
    <property type="component" value="Chromosome"/>
</dbReference>
<proteinExistence type="predicted"/>
<evidence type="ECO:0000256" key="4">
    <source>
        <dbReference type="ARBA" id="ARBA00022840"/>
    </source>
</evidence>
<keyword evidence="1" id="KW-0547">Nucleotide-binding</keyword>
<dbReference type="PANTHER" id="PTHR11070:SF63">
    <property type="entry name" value="DNA HELICASE IV"/>
    <property type="match status" value="1"/>
</dbReference>
<dbReference type="PANTHER" id="PTHR11070">
    <property type="entry name" value="UVRD / RECB / PCRA DNA HELICASE FAMILY MEMBER"/>
    <property type="match status" value="1"/>
</dbReference>
<evidence type="ECO:0000256" key="2">
    <source>
        <dbReference type="ARBA" id="ARBA00022801"/>
    </source>
</evidence>
<keyword evidence="3 6" id="KW-0347">Helicase</keyword>
<evidence type="ECO:0000256" key="1">
    <source>
        <dbReference type="ARBA" id="ARBA00022741"/>
    </source>
</evidence>
<dbReference type="AlphaFoldDB" id="A0A7H0GGB5"/>
<organism evidence="6 7">
    <name type="scientific">Diaphorobacter aerolatus</name>
    <dbReference type="NCBI Taxonomy" id="1288495"/>
    <lineage>
        <taxon>Bacteria</taxon>
        <taxon>Pseudomonadati</taxon>
        <taxon>Pseudomonadota</taxon>
        <taxon>Betaproteobacteria</taxon>
        <taxon>Burkholderiales</taxon>
        <taxon>Comamonadaceae</taxon>
        <taxon>Diaphorobacter</taxon>
    </lineage>
</organism>
<accession>A0A7H0GGB5</accession>